<keyword evidence="1" id="KW-1133">Transmembrane helix</keyword>
<keyword evidence="2" id="KW-0808">Transferase</keyword>
<sequence>MTPTAPYWLNSGWAKQKKLSDFLMLTIGTGLGGAAFCNGALIRGGRNRAGRSLAVC</sequence>
<proteinExistence type="predicted"/>
<keyword evidence="2" id="KW-0418">Kinase</keyword>
<organism evidence="2 3">
    <name type="scientific">Enterobacter agglomerans</name>
    <name type="common">Erwinia herbicola</name>
    <name type="synonym">Pantoea agglomerans</name>
    <dbReference type="NCBI Taxonomy" id="549"/>
    <lineage>
        <taxon>Bacteria</taxon>
        <taxon>Pseudomonadati</taxon>
        <taxon>Pseudomonadota</taxon>
        <taxon>Gammaproteobacteria</taxon>
        <taxon>Enterobacterales</taxon>
        <taxon>Erwiniaceae</taxon>
        <taxon>Pantoea</taxon>
        <taxon>Pantoea agglomerans group</taxon>
    </lineage>
</organism>
<dbReference type="InterPro" id="IPR043129">
    <property type="entry name" value="ATPase_NBD"/>
</dbReference>
<keyword evidence="1" id="KW-0812">Transmembrane</keyword>
<name>A0A379LV44_ENTAG</name>
<gene>
    <name evidence="2" type="primary">bglK_1</name>
    <name evidence="2" type="ORF">NCTC9381_05995</name>
</gene>
<keyword evidence="3" id="KW-1185">Reference proteome</keyword>
<dbReference type="Proteomes" id="UP000254640">
    <property type="component" value="Unassembled WGS sequence"/>
</dbReference>
<dbReference type="AlphaFoldDB" id="A0A379LV44"/>
<dbReference type="InterPro" id="IPR000600">
    <property type="entry name" value="ROK"/>
</dbReference>
<dbReference type="EC" id="2.7.1.85" evidence="2"/>
<dbReference type="EMBL" id="UGSO01000003">
    <property type="protein sequence ID" value="SUE07225.1"/>
    <property type="molecule type" value="Genomic_DNA"/>
</dbReference>
<accession>A0A379LV44</accession>
<keyword evidence="1" id="KW-0472">Membrane</keyword>
<dbReference type="Gene3D" id="3.30.420.40">
    <property type="match status" value="1"/>
</dbReference>
<dbReference type="GO" id="GO:0047700">
    <property type="term" value="F:beta-glucoside kinase activity"/>
    <property type="evidence" value="ECO:0007669"/>
    <property type="project" value="UniProtKB-EC"/>
</dbReference>
<feature type="transmembrane region" description="Helical" evidence="1">
    <location>
        <begin position="22"/>
        <end position="42"/>
    </location>
</feature>
<dbReference type="Pfam" id="PF00480">
    <property type="entry name" value="ROK"/>
    <property type="match status" value="1"/>
</dbReference>
<evidence type="ECO:0000256" key="1">
    <source>
        <dbReference type="SAM" id="Phobius"/>
    </source>
</evidence>
<evidence type="ECO:0000313" key="3">
    <source>
        <dbReference type="Proteomes" id="UP000254640"/>
    </source>
</evidence>
<evidence type="ECO:0000313" key="2">
    <source>
        <dbReference type="EMBL" id="SUE07225.1"/>
    </source>
</evidence>
<dbReference type="SUPFAM" id="SSF53067">
    <property type="entry name" value="Actin-like ATPase domain"/>
    <property type="match status" value="1"/>
</dbReference>
<reference evidence="2 3" key="1">
    <citation type="submission" date="2018-06" db="EMBL/GenBank/DDBJ databases">
        <authorList>
            <consortium name="Pathogen Informatics"/>
            <person name="Doyle S."/>
        </authorList>
    </citation>
    <scope>NUCLEOTIDE SEQUENCE [LARGE SCALE GENOMIC DNA]</scope>
    <source>
        <strain evidence="2 3">NCTC9381</strain>
    </source>
</reference>
<protein>
    <submittedName>
        <fullName evidence="2">Beta-glucoside kinase</fullName>
        <ecNumber evidence="2">2.7.1.85</ecNumber>
    </submittedName>
</protein>